<dbReference type="InterPro" id="IPR051609">
    <property type="entry name" value="NmrA/Isoflavone_reductase-like"/>
</dbReference>
<keyword evidence="5" id="KW-1185">Reference proteome</keyword>
<evidence type="ECO:0000259" key="3">
    <source>
        <dbReference type="Pfam" id="PF05368"/>
    </source>
</evidence>
<dbReference type="SUPFAM" id="SSF51735">
    <property type="entry name" value="NAD(P)-binding Rossmann-fold domains"/>
    <property type="match status" value="1"/>
</dbReference>
<dbReference type="InterPro" id="IPR045312">
    <property type="entry name" value="PCBER-like"/>
</dbReference>
<dbReference type="InterPro" id="IPR008030">
    <property type="entry name" value="NmrA-like"/>
</dbReference>
<dbReference type="Pfam" id="PF05368">
    <property type="entry name" value="NmrA"/>
    <property type="match status" value="1"/>
</dbReference>
<keyword evidence="1" id="KW-0521">NADP</keyword>
<dbReference type="GO" id="GO:0016491">
    <property type="term" value="F:oxidoreductase activity"/>
    <property type="evidence" value="ECO:0007669"/>
    <property type="project" value="UniProtKB-KW"/>
</dbReference>
<dbReference type="CDD" id="cd05259">
    <property type="entry name" value="PCBER_SDR_a"/>
    <property type="match status" value="1"/>
</dbReference>
<dbReference type="Gene3D" id="3.40.50.720">
    <property type="entry name" value="NAD(P)-binding Rossmann-like Domain"/>
    <property type="match status" value="1"/>
</dbReference>
<accession>A0AAN7C6H3</accession>
<protein>
    <recommendedName>
        <fullName evidence="3">NmrA-like domain-containing protein</fullName>
    </recommendedName>
</protein>
<reference evidence="4" key="2">
    <citation type="submission" date="2023-05" db="EMBL/GenBank/DDBJ databases">
        <authorList>
            <consortium name="Lawrence Berkeley National Laboratory"/>
            <person name="Steindorff A."/>
            <person name="Hensen N."/>
            <person name="Bonometti L."/>
            <person name="Westerberg I."/>
            <person name="Brannstrom I.O."/>
            <person name="Guillou S."/>
            <person name="Cros-Aarteil S."/>
            <person name="Calhoun S."/>
            <person name="Haridas S."/>
            <person name="Kuo A."/>
            <person name="Mondo S."/>
            <person name="Pangilinan J."/>
            <person name="Riley R."/>
            <person name="Labutti K."/>
            <person name="Andreopoulos B."/>
            <person name="Lipzen A."/>
            <person name="Chen C."/>
            <person name="Yanf M."/>
            <person name="Daum C."/>
            <person name="Ng V."/>
            <person name="Clum A."/>
            <person name="Ohm R."/>
            <person name="Martin F."/>
            <person name="Silar P."/>
            <person name="Natvig D."/>
            <person name="Lalanne C."/>
            <person name="Gautier V."/>
            <person name="Ament-Velasquez S.L."/>
            <person name="Kruys A."/>
            <person name="Hutchinson M.I."/>
            <person name="Powell A.J."/>
            <person name="Barry K."/>
            <person name="Miller A.N."/>
            <person name="Grigoriev I.V."/>
            <person name="Debuchy R."/>
            <person name="Gladieux P."/>
            <person name="Thoren M.H."/>
            <person name="Johannesson H."/>
        </authorList>
    </citation>
    <scope>NUCLEOTIDE SEQUENCE</scope>
    <source>
        <strain evidence="4">CBS 532.94</strain>
    </source>
</reference>
<dbReference type="Gene3D" id="3.90.25.10">
    <property type="entry name" value="UDP-galactose 4-epimerase, domain 1"/>
    <property type="match status" value="1"/>
</dbReference>
<organism evidence="4 5">
    <name type="scientific">Achaetomium macrosporum</name>
    <dbReference type="NCBI Taxonomy" id="79813"/>
    <lineage>
        <taxon>Eukaryota</taxon>
        <taxon>Fungi</taxon>
        <taxon>Dikarya</taxon>
        <taxon>Ascomycota</taxon>
        <taxon>Pezizomycotina</taxon>
        <taxon>Sordariomycetes</taxon>
        <taxon>Sordariomycetidae</taxon>
        <taxon>Sordariales</taxon>
        <taxon>Chaetomiaceae</taxon>
        <taxon>Achaetomium</taxon>
    </lineage>
</organism>
<evidence type="ECO:0000256" key="2">
    <source>
        <dbReference type="ARBA" id="ARBA00023002"/>
    </source>
</evidence>
<evidence type="ECO:0000313" key="5">
    <source>
        <dbReference type="Proteomes" id="UP001303760"/>
    </source>
</evidence>
<keyword evidence="2" id="KW-0560">Oxidoreductase</keyword>
<dbReference type="InterPro" id="IPR036291">
    <property type="entry name" value="NAD(P)-bd_dom_sf"/>
</dbReference>
<comment type="caution">
    <text evidence="4">The sequence shown here is derived from an EMBL/GenBank/DDBJ whole genome shotgun (WGS) entry which is preliminary data.</text>
</comment>
<dbReference type="Proteomes" id="UP001303760">
    <property type="component" value="Unassembled WGS sequence"/>
</dbReference>
<evidence type="ECO:0000256" key="1">
    <source>
        <dbReference type="ARBA" id="ARBA00022857"/>
    </source>
</evidence>
<name>A0AAN7C6H3_9PEZI</name>
<proteinExistence type="predicted"/>
<dbReference type="PANTHER" id="PTHR47706:SF1">
    <property type="entry name" value="CIPA-LIKE, PUTATIVE (AFU_ORTHOLOGUE AFUA_1G12460)-RELATED"/>
    <property type="match status" value="1"/>
</dbReference>
<feature type="domain" description="NmrA-like" evidence="3">
    <location>
        <begin position="8"/>
        <end position="139"/>
    </location>
</feature>
<dbReference type="PANTHER" id="PTHR47706">
    <property type="entry name" value="NMRA-LIKE FAMILY PROTEIN"/>
    <property type="match status" value="1"/>
</dbReference>
<dbReference type="EMBL" id="MU860234">
    <property type="protein sequence ID" value="KAK4235841.1"/>
    <property type="molecule type" value="Genomic_DNA"/>
</dbReference>
<sequence length="306" mass="33591">MAQRFPSVAIIGATGNTGRPILKAMQEAQPPFQSITVLTRSAKSEDAFGPNVRVKVVDYSSRDSIVAALKGVDAVVSAIATQSVESQKTIIDAAVEAGVKFFIPSEFGLANTHPLLKRDFPIFQDKTEIQEHLEKYRQQGKIDYALMFVGLWLDWGIKGFVLDVKNKKVGLWDGGERPISMTTTPSIGKAVVGVLEGRVKGKTEVRVKDINITQKRLFELATEVVGKDGWDVKTIDTAEAKARASEKLSQGTAGLDDIYAFVYRASTAPEYGQPWKPDEDDSDSVGLKVWTEDDVRELIREVASSK</sequence>
<evidence type="ECO:0000313" key="4">
    <source>
        <dbReference type="EMBL" id="KAK4235841.1"/>
    </source>
</evidence>
<dbReference type="AlphaFoldDB" id="A0AAN7C6H3"/>
<gene>
    <name evidence="4" type="ORF">C8A03DRAFT_17464</name>
</gene>
<reference evidence="4" key="1">
    <citation type="journal article" date="2023" name="Mol. Phylogenet. Evol.">
        <title>Genome-scale phylogeny and comparative genomics of the fungal order Sordariales.</title>
        <authorList>
            <person name="Hensen N."/>
            <person name="Bonometti L."/>
            <person name="Westerberg I."/>
            <person name="Brannstrom I.O."/>
            <person name="Guillou S."/>
            <person name="Cros-Aarteil S."/>
            <person name="Calhoun S."/>
            <person name="Haridas S."/>
            <person name="Kuo A."/>
            <person name="Mondo S."/>
            <person name="Pangilinan J."/>
            <person name="Riley R."/>
            <person name="LaButti K."/>
            <person name="Andreopoulos B."/>
            <person name="Lipzen A."/>
            <person name="Chen C."/>
            <person name="Yan M."/>
            <person name="Daum C."/>
            <person name="Ng V."/>
            <person name="Clum A."/>
            <person name="Steindorff A."/>
            <person name="Ohm R.A."/>
            <person name="Martin F."/>
            <person name="Silar P."/>
            <person name="Natvig D.O."/>
            <person name="Lalanne C."/>
            <person name="Gautier V."/>
            <person name="Ament-Velasquez S.L."/>
            <person name="Kruys A."/>
            <person name="Hutchinson M.I."/>
            <person name="Powell A.J."/>
            <person name="Barry K."/>
            <person name="Miller A.N."/>
            <person name="Grigoriev I.V."/>
            <person name="Debuchy R."/>
            <person name="Gladieux P."/>
            <person name="Hiltunen Thoren M."/>
            <person name="Johannesson H."/>
        </authorList>
    </citation>
    <scope>NUCLEOTIDE SEQUENCE</scope>
    <source>
        <strain evidence="4">CBS 532.94</strain>
    </source>
</reference>